<accession>A0ABN9RY57</accession>
<proteinExistence type="predicted"/>
<dbReference type="InterPro" id="IPR012334">
    <property type="entry name" value="Pectin_lyas_fold"/>
</dbReference>
<protein>
    <submittedName>
        <fullName evidence="1">Uncharacterized protein</fullName>
    </submittedName>
</protein>
<name>A0ABN9RY57_9DINO</name>
<keyword evidence="2" id="KW-1185">Reference proteome</keyword>
<dbReference type="SUPFAM" id="SSF51126">
    <property type="entry name" value="Pectin lyase-like"/>
    <property type="match status" value="1"/>
</dbReference>
<dbReference type="Gene3D" id="2.160.20.10">
    <property type="entry name" value="Single-stranded right-handed beta-helix, Pectin lyase-like"/>
    <property type="match status" value="1"/>
</dbReference>
<reference evidence="1" key="1">
    <citation type="submission" date="2023-10" db="EMBL/GenBank/DDBJ databases">
        <authorList>
            <person name="Chen Y."/>
            <person name="Shah S."/>
            <person name="Dougan E. K."/>
            <person name="Thang M."/>
            <person name="Chan C."/>
        </authorList>
    </citation>
    <scope>NUCLEOTIDE SEQUENCE [LARGE SCALE GENOMIC DNA]</scope>
</reference>
<dbReference type="Proteomes" id="UP001189429">
    <property type="component" value="Unassembled WGS sequence"/>
</dbReference>
<evidence type="ECO:0000313" key="1">
    <source>
        <dbReference type="EMBL" id="CAK0824343.1"/>
    </source>
</evidence>
<gene>
    <name evidence="1" type="ORF">PCOR1329_LOCUS24772</name>
</gene>
<organism evidence="1 2">
    <name type="scientific">Prorocentrum cordatum</name>
    <dbReference type="NCBI Taxonomy" id="2364126"/>
    <lineage>
        <taxon>Eukaryota</taxon>
        <taxon>Sar</taxon>
        <taxon>Alveolata</taxon>
        <taxon>Dinophyceae</taxon>
        <taxon>Prorocentrales</taxon>
        <taxon>Prorocentraceae</taxon>
        <taxon>Prorocentrum</taxon>
    </lineage>
</organism>
<evidence type="ECO:0000313" key="2">
    <source>
        <dbReference type="Proteomes" id="UP001189429"/>
    </source>
</evidence>
<sequence>MSQDFHKKQRFFSIIELGSAPFIAGQGPPQFANGMVTSAPLVSARNVSIRNCVLGLSSHHGIHGNDIDGVTIENLIIKEFEAGGVALNGASNVLLQNLDIGPSLIQTFGAKLSHAIFMDHIVNTLMPNAVPSIASLMACTNVEIRGSNWTVEKRFAQLRADLQDFMVGSGGPLLSVMGSGSALPDG</sequence>
<comment type="caution">
    <text evidence="1">The sequence shown here is derived from an EMBL/GenBank/DDBJ whole genome shotgun (WGS) entry which is preliminary data.</text>
</comment>
<dbReference type="EMBL" id="CAUYUJ010008568">
    <property type="protein sequence ID" value="CAK0824343.1"/>
    <property type="molecule type" value="Genomic_DNA"/>
</dbReference>
<dbReference type="InterPro" id="IPR011050">
    <property type="entry name" value="Pectin_lyase_fold/virulence"/>
</dbReference>